<dbReference type="EMBL" id="JRUE01000229">
    <property type="protein sequence ID" value="KXZ64581.1"/>
    <property type="molecule type" value="Genomic_DNA"/>
</dbReference>
<reference evidence="3 4" key="1">
    <citation type="journal article" date="2016" name="Sci. Rep.">
        <title>Genomic and phenotypic characterization of the species Acinetobacter venetianus.</title>
        <authorList>
            <person name="Fondi M."/>
            <person name="Maida I."/>
            <person name="Perrin E."/>
            <person name="Orlandini V."/>
            <person name="La Torre L."/>
            <person name="Bosi E."/>
            <person name="Negroni A."/>
            <person name="Zanaroli G."/>
            <person name="Fava F."/>
            <person name="Decorosi F."/>
            <person name="Giovannetti L."/>
            <person name="Viti C."/>
            <person name="Vaneechoutte M."/>
            <person name="Dijkshoorn L."/>
            <person name="Fani R."/>
        </authorList>
    </citation>
    <scope>NUCLEOTIDE SEQUENCE [LARGE SCALE GENOMIC DNA]</scope>
    <source>
        <strain evidence="3 4">LUH5627</strain>
    </source>
</reference>
<name>A0A150HL27_9GAMM</name>
<dbReference type="RefSeq" id="WP_061519598.1">
    <property type="nucleotide sequence ID" value="NZ_JRUE01000229.1"/>
</dbReference>
<dbReference type="PANTHER" id="PTHR33498">
    <property type="entry name" value="TRANSPOSASE FOR INSERTION SEQUENCE ELEMENT IS1557"/>
    <property type="match status" value="1"/>
</dbReference>
<dbReference type="InterPro" id="IPR029261">
    <property type="entry name" value="Transposase_Znf"/>
</dbReference>
<evidence type="ECO:0000313" key="4">
    <source>
        <dbReference type="Proteomes" id="UP000075680"/>
    </source>
</evidence>
<gene>
    <name evidence="3" type="ORF">AVENLUH5627_03041</name>
</gene>
<dbReference type="NCBIfam" id="NF033550">
    <property type="entry name" value="transpos_ISL3"/>
    <property type="match status" value="1"/>
</dbReference>
<dbReference type="AlphaFoldDB" id="A0A150HL27"/>
<sequence>MTDILSLPNWTVLSTEESENLIINAEYNIQPNTCLKCGSPSFYKHGPKSVTYRDSPVRGLPVVINAILKRYRCKDCGGTFIQPVTDIHPEMRMTVRCVRYIQSQCLKDTFTRIAENIGCDEKSIRSIAHEYINFLTTNYKPVLPEMVGIDETKIDGEMRFIITDIEKRKPIDMLVNREKPTISDYLWKHRDDPVEVVAMDMWTGYKSVVNAVYPNAVIVVDKFHVVRMANKAMDDIRVSLSKERVKAIGRDWMRRKSLLRMRYKKLDEKGKYNVDMWLENEPDIAIAHGLKELFYLIYEMPTRQEAEELLDEWLAIVPPEMNKSKKDFKPLVTIFKEWRNEILNYFDYRVTNGYTEALNGVAKVINRQGRGYNFETLRARLLFNKHHKPPYPHLRIDPDEEMTGKEFNDLLESLIRCECCLRLLTPFDYSVICITCTERFPHLKPDRYPPLPIEDSTPYSE</sequence>
<dbReference type="PANTHER" id="PTHR33498:SF1">
    <property type="entry name" value="TRANSPOSASE FOR INSERTION SEQUENCE ELEMENT IS1557"/>
    <property type="match status" value="1"/>
</dbReference>
<dbReference type="InterPro" id="IPR002560">
    <property type="entry name" value="Transposase_DDE"/>
</dbReference>
<dbReference type="InterPro" id="IPR047951">
    <property type="entry name" value="Transpos_ISL3"/>
</dbReference>
<dbReference type="Pfam" id="PF14690">
    <property type="entry name" value="Zn_ribbon_ISL3"/>
    <property type="match status" value="1"/>
</dbReference>
<comment type="caution">
    <text evidence="3">The sequence shown here is derived from an EMBL/GenBank/DDBJ whole genome shotgun (WGS) entry which is preliminary data.</text>
</comment>
<feature type="domain" description="Transposase IS204/IS1001/IS1096/IS1165 DDE" evidence="1">
    <location>
        <begin position="147"/>
        <end position="381"/>
    </location>
</feature>
<protein>
    <submittedName>
        <fullName evidence="3">Transposase</fullName>
    </submittedName>
</protein>
<feature type="domain" description="Transposase IS204/IS1001/IS1096/IS1165 zinc-finger" evidence="2">
    <location>
        <begin position="31"/>
        <end position="76"/>
    </location>
</feature>
<dbReference type="Proteomes" id="UP000075680">
    <property type="component" value="Unassembled WGS sequence"/>
</dbReference>
<dbReference type="Pfam" id="PF01610">
    <property type="entry name" value="DDE_Tnp_ISL3"/>
    <property type="match status" value="1"/>
</dbReference>
<accession>A0A150HL27</accession>
<evidence type="ECO:0000259" key="1">
    <source>
        <dbReference type="Pfam" id="PF01610"/>
    </source>
</evidence>
<organism evidence="3 4">
    <name type="scientific">Acinetobacter venetianus</name>
    <dbReference type="NCBI Taxonomy" id="52133"/>
    <lineage>
        <taxon>Bacteria</taxon>
        <taxon>Pseudomonadati</taxon>
        <taxon>Pseudomonadota</taxon>
        <taxon>Gammaproteobacteria</taxon>
        <taxon>Moraxellales</taxon>
        <taxon>Moraxellaceae</taxon>
        <taxon>Acinetobacter</taxon>
    </lineage>
</organism>
<evidence type="ECO:0000313" key="3">
    <source>
        <dbReference type="EMBL" id="KXZ64581.1"/>
    </source>
</evidence>
<proteinExistence type="predicted"/>
<evidence type="ECO:0000259" key="2">
    <source>
        <dbReference type="Pfam" id="PF14690"/>
    </source>
</evidence>
<dbReference type="PATRIC" id="fig|52133.18.peg.3115"/>